<dbReference type="PRINTS" id="PR00370">
    <property type="entry name" value="FMOXYGENASE"/>
</dbReference>
<evidence type="ECO:0000313" key="6">
    <source>
        <dbReference type="EMBL" id="PFH49892.1"/>
    </source>
</evidence>
<dbReference type="InterPro" id="IPR000960">
    <property type="entry name" value="Flavin_mOase"/>
</dbReference>
<dbReference type="Pfam" id="PF00743">
    <property type="entry name" value="FMO-like"/>
    <property type="match status" value="2"/>
</dbReference>
<accession>A0A2A9NQC8</accession>
<protein>
    <recommendedName>
        <fullName evidence="8">FAD/NAD(P)-binding domain-containing protein</fullName>
    </recommendedName>
</protein>
<dbReference type="AlphaFoldDB" id="A0A2A9NQC8"/>
<keyword evidence="3" id="KW-0274">FAD</keyword>
<dbReference type="InterPro" id="IPR050346">
    <property type="entry name" value="FMO-like"/>
</dbReference>
<keyword evidence="4" id="KW-0521">NADP</keyword>
<keyword evidence="7" id="KW-1185">Reference proteome</keyword>
<gene>
    <name evidence="6" type="ORF">AMATHDRAFT_4510</name>
</gene>
<dbReference type="OrthoDB" id="66881at2759"/>
<organism evidence="6 7">
    <name type="scientific">Amanita thiersii Skay4041</name>
    <dbReference type="NCBI Taxonomy" id="703135"/>
    <lineage>
        <taxon>Eukaryota</taxon>
        <taxon>Fungi</taxon>
        <taxon>Dikarya</taxon>
        <taxon>Basidiomycota</taxon>
        <taxon>Agaricomycotina</taxon>
        <taxon>Agaricomycetes</taxon>
        <taxon>Agaricomycetidae</taxon>
        <taxon>Agaricales</taxon>
        <taxon>Pluteineae</taxon>
        <taxon>Amanitaceae</taxon>
        <taxon>Amanita</taxon>
    </lineage>
</organism>
<dbReference type="InterPro" id="IPR036188">
    <property type="entry name" value="FAD/NAD-bd_sf"/>
</dbReference>
<dbReference type="Proteomes" id="UP000242287">
    <property type="component" value="Unassembled WGS sequence"/>
</dbReference>
<keyword evidence="5" id="KW-0560">Oxidoreductase</keyword>
<name>A0A2A9NQC8_9AGAR</name>
<evidence type="ECO:0000256" key="1">
    <source>
        <dbReference type="ARBA" id="ARBA00009183"/>
    </source>
</evidence>
<evidence type="ECO:0000256" key="2">
    <source>
        <dbReference type="ARBA" id="ARBA00022630"/>
    </source>
</evidence>
<evidence type="ECO:0000313" key="7">
    <source>
        <dbReference type="Proteomes" id="UP000242287"/>
    </source>
</evidence>
<comment type="similarity">
    <text evidence="1">Belongs to the FMO family.</text>
</comment>
<sequence length="500" mass="55783">MSPSAHSPPVDTDGLIKDRSLKCDPPQKHICIIGAGPAGLTALKTILETPQFNSNLWKPIAFEARENIGGIWLPAPPTDDPPLTPLYDSLTTNLPHPVMAFPNFPFPPSTPVYPHASVVRQYLVDYAAHFNLLPHIRLNTRVESVQRKSDQWEVKVSTGDTFTFDLVMVCNGHYRVPHYPEVPGVQTWLKAGKATHSAWYRNPHAINLGNTVLVVGAGPSGTDISKEVLTTCQTVIHSTSGAVNEDLDDMKHRGRLTRLEADGRAIFEDGTVEYGIDHCILATGFETSFPFLPDTVIQTGLPPDVPPLPSKIYNTLHGVFPLAKHILPMQRQFPHWSLVFLGLLVKAVPFPLLEAQAQTALHAFAHPDELDPEQEAKDIITRCEDIRQRVGSDNPLLLAKRWYRVQPLEQFDYRDKLNDFAAGSFPGRKVAAWERLMYLNKNILQTLWVELERSGEAKSWVKGVGEGGQHEWIELLQRMLQRAEEQGLPVVKVPQAKPAV</sequence>
<dbReference type="GO" id="GO:0004499">
    <property type="term" value="F:N,N-dimethylaniline monooxygenase activity"/>
    <property type="evidence" value="ECO:0007669"/>
    <property type="project" value="InterPro"/>
</dbReference>
<dbReference type="SUPFAM" id="SSF51905">
    <property type="entry name" value="FAD/NAD(P)-binding domain"/>
    <property type="match status" value="2"/>
</dbReference>
<keyword evidence="2" id="KW-0285">Flavoprotein</keyword>
<dbReference type="Gene3D" id="3.50.50.60">
    <property type="entry name" value="FAD/NAD(P)-binding domain"/>
    <property type="match status" value="2"/>
</dbReference>
<proteinExistence type="inferred from homology"/>
<dbReference type="InterPro" id="IPR020946">
    <property type="entry name" value="Flavin_mOase-like"/>
</dbReference>
<evidence type="ECO:0008006" key="8">
    <source>
        <dbReference type="Google" id="ProtNLM"/>
    </source>
</evidence>
<dbReference type="STRING" id="703135.A0A2A9NQC8"/>
<dbReference type="PANTHER" id="PTHR23023">
    <property type="entry name" value="DIMETHYLANILINE MONOOXYGENASE"/>
    <property type="match status" value="1"/>
</dbReference>
<dbReference type="GO" id="GO:0050660">
    <property type="term" value="F:flavin adenine dinucleotide binding"/>
    <property type="evidence" value="ECO:0007669"/>
    <property type="project" value="InterPro"/>
</dbReference>
<evidence type="ECO:0000256" key="3">
    <source>
        <dbReference type="ARBA" id="ARBA00022827"/>
    </source>
</evidence>
<evidence type="ECO:0000256" key="5">
    <source>
        <dbReference type="ARBA" id="ARBA00023002"/>
    </source>
</evidence>
<dbReference type="EMBL" id="KZ302017">
    <property type="protein sequence ID" value="PFH49892.1"/>
    <property type="molecule type" value="Genomic_DNA"/>
</dbReference>
<evidence type="ECO:0000256" key="4">
    <source>
        <dbReference type="ARBA" id="ARBA00022857"/>
    </source>
</evidence>
<reference evidence="6 7" key="1">
    <citation type="submission" date="2014-02" db="EMBL/GenBank/DDBJ databases">
        <title>Transposable element dynamics among asymbiotic and ectomycorrhizal Amanita fungi.</title>
        <authorList>
            <consortium name="DOE Joint Genome Institute"/>
            <person name="Hess J."/>
            <person name="Skrede I."/>
            <person name="Wolfe B."/>
            <person name="LaButti K."/>
            <person name="Ohm R.A."/>
            <person name="Grigoriev I.V."/>
            <person name="Pringle A."/>
        </authorList>
    </citation>
    <scope>NUCLEOTIDE SEQUENCE [LARGE SCALE GENOMIC DNA]</scope>
    <source>
        <strain evidence="6 7">SKay4041</strain>
    </source>
</reference>
<dbReference type="GO" id="GO:0050661">
    <property type="term" value="F:NADP binding"/>
    <property type="evidence" value="ECO:0007669"/>
    <property type="project" value="InterPro"/>
</dbReference>